<dbReference type="PRINTS" id="PR00039">
    <property type="entry name" value="HTHLYSR"/>
</dbReference>
<dbReference type="Proteomes" id="UP000248863">
    <property type="component" value="Unassembled WGS sequence"/>
</dbReference>
<dbReference type="InterPro" id="IPR005119">
    <property type="entry name" value="LysR_subst-bd"/>
</dbReference>
<sequence length="335" mass="36012">MQRDDNSMHRMHHRGMYLDLPGLDAFIAVADLGSFHRAATRLGISQPALTRRLQRLEQIVGQKLLVRRAQPVRLTPAGAALLPEAQAAIGRLRDAMRRAGDTSRGHDIAVGCLPTLAVRYLAGALARHRQGWKGGEITVFDLSATEIRAMLEQNRLDFALAAIGSEPWEIECIPLAEEPFFLVCPRGHRLAGRSAVSWDELGREPLVSIGPLSENRRIIEAGLAQTLVEASWRIEVRHLSTAVALVAAGAGLTALPESALAGAAAAGVVAVPLRRPALTRTIGLMRRRDRMLSGAAQDLMDDILRTFGRDQDHGTTDAGDPRAGAPDGDAPAAAC</sequence>
<dbReference type="Gene3D" id="1.10.10.10">
    <property type="entry name" value="Winged helix-like DNA-binding domain superfamily/Winged helix DNA-binding domain"/>
    <property type="match status" value="1"/>
</dbReference>
<dbReference type="PROSITE" id="PS50931">
    <property type="entry name" value="HTH_LYSR"/>
    <property type="match status" value="1"/>
</dbReference>
<comment type="caution">
    <text evidence="7">The sequence shown here is derived from an EMBL/GenBank/DDBJ whole genome shotgun (WGS) entry which is preliminary data.</text>
</comment>
<feature type="compositionally biased region" description="Low complexity" evidence="5">
    <location>
        <begin position="317"/>
        <end position="335"/>
    </location>
</feature>
<evidence type="ECO:0000256" key="3">
    <source>
        <dbReference type="ARBA" id="ARBA00023125"/>
    </source>
</evidence>
<proteinExistence type="inferred from homology"/>
<evidence type="ECO:0000259" key="6">
    <source>
        <dbReference type="PROSITE" id="PS50931"/>
    </source>
</evidence>
<dbReference type="PANTHER" id="PTHR30419">
    <property type="entry name" value="HTH-TYPE TRANSCRIPTIONAL REGULATOR YBHD"/>
    <property type="match status" value="1"/>
</dbReference>
<dbReference type="InterPro" id="IPR036388">
    <property type="entry name" value="WH-like_DNA-bd_sf"/>
</dbReference>
<comment type="similarity">
    <text evidence="1">Belongs to the LysR transcriptional regulatory family.</text>
</comment>
<accession>A0A327JQE6</accession>
<protein>
    <recommendedName>
        <fullName evidence="6">HTH lysR-type domain-containing protein</fullName>
    </recommendedName>
</protein>
<organism evidence="7 8">
    <name type="scientific">Rhodoplanes elegans</name>
    <dbReference type="NCBI Taxonomy" id="29408"/>
    <lineage>
        <taxon>Bacteria</taxon>
        <taxon>Pseudomonadati</taxon>
        <taxon>Pseudomonadota</taxon>
        <taxon>Alphaproteobacteria</taxon>
        <taxon>Hyphomicrobiales</taxon>
        <taxon>Nitrobacteraceae</taxon>
        <taxon>Rhodoplanes</taxon>
    </lineage>
</organism>
<evidence type="ECO:0000256" key="5">
    <source>
        <dbReference type="SAM" id="MobiDB-lite"/>
    </source>
</evidence>
<dbReference type="FunFam" id="1.10.10.10:FF:000001">
    <property type="entry name" value="LysR family transcriptional regulator"/>
    <property type="match status" value="1"/>
</dbReference>
<dbReference type="InterPro" id="IPR000847">
    <property type="entry name" value="LysR_HTH_N"/>
</dbReference>
<dbReference type="Pfam" id="PF00126">
    <property type="entry name" value="HTH_1"/>
    <property type="match status" value="1"/>
</dbReference>
<dbReference type="SUPFAM" id="SSF46785">
    <property type="entry name" value="Winged helix' DNA-binding domain"/>
    <property type="match status" value="1"/>
</dbReference>
<keyword evidence="8" id="KW-1185">Reference proteome</keyword>
<dbReference type="InterPro" id="IPR036390">
    <property type="entry name" value="WH_DNA-bd_sf"/>
</dbReference>
<dbReference type="SUPFAM" id="SSF53850">
    <property type="entry name" value="Periplasmic binding protein-like II"/>
    <property type="match status" value="1"/>
</dbReference>
<feature type="domain" description="HTH lysR-type" evidence="6">
    <location>
        <begin position="18"/>
        <end position="75"/>
    </location>
</feature>
<dbReference type="EMBL" id="NPEU01000741">
    <property type="protein sequence ID" value="RAI28699.1"/>
    <property type="molecule type" value="Genomic_DNA"/>
</dbReference>
<gene>
    <name evidence="7" type="ORF">CH338_29190</name>
</gene>
<keyword evidence="3" id="KW-0238">DNA-binding</keyword>
<evidence type="ECO:0000256" key="1">
    <source>
        <dbReference type="ARBA" id="ARBA00009437"/>
    </source>
</evidence>
<evidence type="ECO:0000313" key="7">
    <source>
        <dbReference type="EMBL" id="RAI28699.1"/>
    </source>
</evidence>
<dbReference type="GO" id="GO:0003700">
    <property type="term" value="F:DNA-binding transcription factor activity"/>
    <property type="evidence" value="ECO:0007669"/>
    <property type="project" value="InterPro"/>
</dbReference>
<evidence type="ECO:0000256" key="2">
    <source>
        <dbReference type="ARBA" id="ARBA00023015"/>
    </source>
</evidence>
<dbReference type="PANTHER" id="PTHR30419:SF8">
    <property type="entry name" value="NITROGEN ASSIMILATION TRANSCRIPTIONAL ACTIVATOR-RELATED"/>
    <property type="match status" value="1"/>
</dbReference>
<keyword evidence="4" id="KW-0804">Transcription</keyword>
<evidence type="ECO:0000256" key="4">
    <source>
        <dbReference type="ARBA" id="ARBA00023163"/>
    </source>
</evidence>
<keyword evidence="2" id="KW-0805">Transcription regulation</keyword>
<dbReference type="GO" id="GO:0005829">
    <property type="term" value="C:cytosol"/>
    <property type="evidence" value="ECO:0007669"/>
    <property type="project" value="TreeGrafter"/>
</dbReference>
<dbReference type="Pfam" id="PF03466">
    <property type="entry name" value="LysR_substrate"/>
    <property type="match status" value="1"/>
</dbReference>
<dbReference type="Gene3D" id="3.40.190.10">
    <property type="entry name" value="Periplasmic binding protein-like II"/>
    <property type="match status" value="2"/>
</dbReference>
<evidence type="ECO:0000313" key="8">
    <source>
        <dbReference type="Proteomes" id="UP000248863"/>
    </source>
</evidence>
<reference evidence="7 8" key="1">
    <citation type="submission" date="2017-07" db="EMBL/GenBank/DDBJ databases">
        <title>Draft Genome Sequences of Select Purple Nonsulfur Bacteria.</title>
        <authorList>
            <person name="Lasarre B."/>
            <person name="Mckinlay J.B."/>
        </authorList>
    </citation>
    <scope>NUCLEOTIDE SEQUENCE [LARGE SCALE GENOMIC DNA]</scope>
    <source>
        <strain evidence="7 8">DSM 11907</strain>
    </source>
</reference>
<dbReference type="InterPro" id="IPR050950">
    <property type="entry name" value="HTH-type_LysR_regulators"/>
</dbReference>
<dbReference type="AlphaFoldDB" id="A0A327JQE6"/>
<name>A0A327JQE6_9BRAD</name>
<dbReference type="OrthoDB" id="7492271at2"/>
<feature type="region of interest" description="Disordered" evidence="5">
    <location>
        <begin position="308"/>
        <end position="335"/>
    </location>
</feature>
<dbReference type="GO" id="GO:0003677">
    <property type="term" value="F:DNA binding"/>
    <property type="evidence" value="ECO:0007669"/>
    <property type="project" value="UniProtKB-KW"/>
</dbReference>